<dbReference type="GeneID" id="111086538"/>
<keyword evidence="3" id="KW-0677">Repeat</keyword>
<dbReference type="SMART" id="SM00082">
    <property type="entry name" value="LRRCT"/>
    <property type="match status" value="1"/>
</dbReference>
<keyword evidence="2" id="KW-0732">Signal</keyword>
<dbReference type="PANTHER" id="PTHR24364:SF18">
    <property type="entry name" value="LP06937P"/>
    <property type="match status" value="1"/>
</dbReference>
<keyword evidence="1" id="KW-0433">Leucine-rich repeat</keyword>
<name>A0ABM1SP86_LIMPO</name>
<keyword evidence="5" id="KW-1185">Reference proteome</keyword>
<dbReference type="Proteomes" id="UP000694941">
    <property type="component" value="Unplaced"/>
</dbReference>
<dbReference type="PANTHER" id="PTHR24364">
    <property type="entry name" value="LP06937P"/>
    <property type="match status" value="1"/>
</dbReference>
<evidence type="ECO:0000313" key="5">
    <source>
        <dbReference type="Proteomes" id="UP000694941"/>
    </source>
</evidence>
<protein>
    <submittedName>
        <fullName evidence="6">Slit homolog 2 protein-like</fullName>
    </submittedName>
</protein>
<evidence type="ECO:0000256" key="2">
    <source>
        <dbReference type="ARBA" id="ARBA00022729"/>
    </source>
</evidence>
<dbReference type="RefSeq" id="XP_022245442.1">
    <property type="nucleotide sequence ID" value="XM_022389734.1"/>
</dbReference>
<feature type="domain" description="LRRCT" evidence="4">
    <location>
        <begin position="37"/>
        <end position="91"/>
    </location>
</feature>
<sequence>MPNLKLINIADNHLIRLTEATWQPIWSTLLDVYLQGNPFICDCHVRWLVQKESEMAQVIKVNRYLYGRCFTPSYLKDKRLEDLKLSDVECK</sequence>
<accession>A0ABM1SP86</accession>
<dbReference type="Gene3D" id="3.80.10.10">
    <property type="entry name" value="Ribonuclease Inhibitor"/>
    <property type="match status" value="1"/>
</dbReference>
<evidence type="ECO:0000259" key="4">
    <source>
        <dbReference type="SMART" id="SM00082"/>
    </source>
</evidence>
<reference evidence="6" key="1">
    <citation type="submission" date="2025-08" db="UniProtKB">
        <authorList>
            <consortium name="RefSeq"/>
        </authorList>
    </citation>
    <scope>IDENTIFICATION</scope>
    <source>
        <tissue evidence="6">Muscle</tissue>
    </source>
</reference>
<evidence type="ECO:0000256" key="3">
    <source>
        <dbReference type="ARBA" id="ARBA00022737"/>
    </source>
</evidence>
<dbReference type="InterPro" id="IPR052286">
    <property type="entry name" value="Wnt_signaling_inhibitor"/>
</dbReference>
<evidence type="ECO:0000313" key="6">
    <source>
        <dbReference type="RefSeq" id="XP_022245442.1"/>
    </source>
</evidence>
<dbReference type="SUPFAM" id="SSF52058">
    <property type="entry name" value="L domain-like"/>
    <property type="match status" value="1"/>
</dbReference>
<evidence type="ECO:0000256" key="1">
    <source>
        <dbReference type="ARBA" id="ARBA00022614"/>
    </source>
</evidence>
<organism evidence="5 6">
    <name type="scientific">Limulus polyphemus</name>
    <name type="common">Atlantic horseshoe crab</name>
    <dbReference type="NCBI Taxonomy" id="6850"/>
    <lineage>
        <taxon>Eukaryota</taxon>
        <taxon>Metazoa</taxon>
        <taxon>Ecdysozoa</taxon>
        <taxon>Arthropoda</taxon>
        <taxon>Chelicerata</taxon>
        <taxon>Merostomata</taxon>
        <taxon>Xiphosura</taxon>
        <taxon>Limulidae</taxon>
        <taxon>Limulus</taxon>
    </lineage>
</organism>
<dbReference type="InterPro" id="IPR000483">
    <property type="entry name" value="Cys-rich_flank_reg_C"/>
</dbReference>
<proteinExistence type="predicted"/>
<gene>
    <name evidence="6" type="primary">LOC111086538</name>
</gene>
<dbReference type="InterPro" id="IPR032675">
    <property type="entry name" value="LRR_dom_sf"/>
</dbReference>